<organism evidence="4">
    <name type="scientific">Nippostrongylus brasiliensis</name>
    <name type="common">Rat hookworm</name>
    <dbReference type="NCBI Taxonomy" id="27835"/>
    <lineage>
        <taxon>Eukaryota</taxon>
        <taxon>Metazoa</taxon>
        <taxon>Ecdysozoa</taxon>
        <taxon>Nematoda</taxon>
        <taxon>Chromadorea</taxon>
        <taxon>Rhabditida</taxon>
        <taxon>Rhabditina</taxon>
        <taxon>Rhabditomorpha</taxon>
        <taxon>Strongyloidea</taxon>
        <taxon>Heligmosomidae</taxon>
        <taxon>Nippostrongylus</taxon>
    </lineage>
</organism>
<reference evidence="2 3" key="2">
    <citation type="submission" date="2018-11" db="EMBL/GenBank/DDBJ databases">
        <authorList>
            <consortium name="Pathogen Informatics"/>
        </authorList>
    </citation>
    <scope>NUCLEOTIDE SEQUENCE [LARGE SCALE GENOMIC DNA]</scope>
</reference>
<dbReference type="OrthoDB" id="5870941at2759"/>
<evidence type="ECO:0000313" key="4">
    <source>
        <dbReference type="WBParaSite" id="NBR_0002211601-mRNA-1"/>
    </source>
</evidence>
<evidence type="ECO:0000256" key="1">
    <source>
        <dbReference type="SAM" id="MobiDB-lite"/>
    </source>
</evidence>
<evidence type="ECO:0000313" key="2">
    <source>
        <dbReference type="EMBL" id="VDL86710.1"/>
    </source>
</evidence>
<dbReference type="AlphaFoldDB" id="A0A0N4YXZ4"/>
<proteinExistence type="predicted"/>
<evidence type="ECO:0000313" key="3">
    <source>
        <dbReference type="Proteomes" id="UP000271162"/>
    </source>
</evidence>
<dbReference type="WBParaSite" id="NBR_0002211601-mRNA-1">
    <property type="protein sequence ID" value="NBR_0002211601-mRNA-1"/>
    <property type="gene ID" value="NBR_0002211601"/>
</dbReference>
<sequence>MDDRWVVVYFPRTKTVDVMNASAVCGEVTVGDKTKVKWNERMYTAKIMFVGPKLLCEQKAPQVTKEGFLEEFGFEVDERSESSSPTLEFEPDICDCCRPCKSKTQQMLEKNQQMLEEILARLKHLETNTASKSFETETRFSMEKLKCDVQETNTVVRRMYAAAPNPDSGPNFSIMPKEKVAQIKALRGKNMRKFALDLERILYERQPEELRKTVDKRLATLDRIEFIRQCVFYFYEIREENKDEVWALVRAALNSRVRRSRSTPKPLDERDPYYYESD</sequence>
<dbReference type="EMBL" id="UYSL01027414">
    <property type="protein sequence ID" value="VDL86710.1"/>
    <property type="molecule type" value="Genomic_DNA"/>
</dbReference>
<name>A0A0N4YXZ4_NIPBR</name>
<feature type="region of interest" description="Disordered" evidence="1">
    <location>
        <begin position="259"/>
        <end position="278"/>
    </location>
</feature>
<feature type="compositionally biased region" description="Basic and acidic residues" evidence="1">
    <location>
        <begin position="266"/>
        <end position="278"/>
    </location>
</feature>
<protein>
    <submittedName>
        <fullName evidence="2 4">Uncharacterized protein</fullName>
    </submittedName>
</protein>
<gene>
    <name evidence="2" type="ORF">NBR_LOCUS22117</name>
</gene>
<accession>A0A0N4YXZ4</accession>
<dbReference type="Proteomes" id="UP000271162">
    <property type="component" value="Unassembled WGS sequence"/>
</dbReference>
<keyword evidence="3" id="KW-1185">Reference proteome</keyword>
<reference evidence="4" key="1">
    <citation type="submission" date="2017-02" db="UniProtKB">
        <authorList>
            <consortium name="WormBaseParasite"/>
        </authorList>
    </citation>
    <scope>IDENTIFICATION</scope>
</reference>